<dbReference type="GeneID" id="112682712"/>
<evidence type="ECO:0000256" key="9">
    <source>
        <dbReference type="ARBA" id="ARBA00022989"/>
    </source>
</evidence>
<evidence type="ECO:0000256" key="4">
    <source>
        <dbReference type="ARBA" id="ARBA00022448"/>
    </source>
</evidence>
<evidence type="ECO:0000256" key="7">
    <source>
        <dbReference type="ARBA" id="ARBA00022692"/>
    </source>
</evidence>
<feature type="transmembrane region" description="Helical" evidence="12">
    <location>
        <begin position="12"/>
        <end position="33"/>
    </location>
</feature>
<dbReference type="FunFam" id="1.20.1280.290:FF:000004">
    <property type="entry name" value="Sugar transporter SWEET"/>
    <property type="match status" value="1"/>
</dbReference>
<evidence type="ECO:0000256" key="2">
    <source>
        <dbReference type="ARBA" id="ARBA00004653"/>
    </source>
</evidence>
<feature type="transmembrane region" description="Helical" evidence="12">
    <location>
        <begin position="204"/>
        <end position="221"/>
    </location>
</feature>
<comment type="similarity">
    <text evidence="3 12">Belongs to the SWEET sugar transporter family.</text>
</comment>
<keyword evidence="6 12" id="KW-0762">Sugar transport</keyword>
<keyword evidence="10" id="KW-0333">Golgi apparatus</keyword>
<reference evidence="14" key="1">
    <citation type="submission" date="2025-08" db="UniProtKB">
        <authorList>
            <consortium name="RefSeq"/>
        </authorList>
    </citation>
    <scope>IDENTIFICATION</scope>
    <source>
        <tissue evidence="14">Whole body</tissue>
    </source>
</reference>
<keyword evidence="11 12" id="KW-0472">Membrane</keyword>
<evidence type="ECO:0000256" key="12">
    <source>
        <dbReference type="RuleBase" id="RU910715"/>
    </source>
</evidence>
<accession>A0A8B8FEL2</accession>
<comment type="subcellular location">
    <subcellularLocation>
        <location evidence="1 12">Cell membrane</location>
        <topology evidence="1 12">Multi-pass membrane protein</topology>
    </subcellularLocation>
    <subcellularLocation>
        <location evidence="2">Golgi apparatus membrane</location>
        <topology evidence="2">Multi-pass membrane protein</topology>
    </subcellularLocation>
</comment>
<proteinExistence type="inferred from homology"/>
<feature type="transmembrane region" description="Helical" evidence="12">
    <location>
        <begin position="169"/>
        <end position="192"/>
    </location>
</feature>
<evidence type="ECO:0000313" key="14">
    <source>
        <dbReference type="RefSeq" id="XP_025409183.1"/>
    </source>
</evidence>
<name>A0A8B8FEL2_9HEMI</name>
<feature type="transmembrane region" description="Helical" evidence="12">
    <location>
        <begin position="45"/>
        <end position="65"/>
    </location>
</feature>
<gene>
    <name evidence="14" type="primary">LOC112682712</name>
</gene>
<evidence type="ECO:0000256" key="6">
    <source>
        <dbReference type="ARBA" id="ARBA00022597"/>
    </source>
</evidence>
<feature type="transmembrane region" description="Helical" evidence="12">
    <location>
        <begin position="227"/>
        <end position="248"/>
    </location>
</feature>
<keyword evidence="13" id="KW-1185">Reference proteome</keyword>
<dbReference type="InterPro" id="IPR004316">
    <property type="entry name" value="SWEET_rpt"/>
</dbReference>
<feature type="transmembrane region" description="Helical" evidence="12">
    <location>
        <begin position="71"/>
        <end position="90"/>
    </location>
</feature>
<dbReference type="OrthoDB" id="409725at2759"/>
<dbReference type="AlphaFoldDB" id="A0A8B8FEL2"/>
<evidence type="ECO:0000256" key="5">
    <source>
        <dbReference type="ARBA" id="ARBA00022475"/>
    </source>
</evidence>
<organism evidence="13 14">
    <name type="scientific">Sipha flava</name>
    <name type="common">yellow sugarcane aphid</name>
    <dbReference type="NCBI Taxonomy" id="143950"/>
    <lineage>
        <taxon>Eukaryota</taxon>
        <taxon>Metazoa</taxon>
        <taxon>Ecdysozoa</taxon>
        <taxon>Arthropoda</taxon>
        <taxon>Hexapoda</taxon>
        <taxon>Insecta</taxon>
        <taxon>Pterygota</taxon>
        <taxon>Neoptera</taxon>
        <taxon>Paraneoptera</taxon>
        <taxon>Hemiptera</taxon>
        <taxon>Sternorrhyncha</taxon>
        <taxon>Aphidomorpha</taxon>
        <taxon>Aphidoidea</taxon>
        <taxon>Aphididae</taxon>
        <taxon>Sipha</taxon>
    </lineage>
</organism>
<dbReference type="Proteomes" id="UP000694846">
    <property type="component" value="Unplaced"/>
</dbReference>
<evidence type="ECO:0000256" key="10">
    <source>
        <dbReference type="ARBA" id="ARBA00023034"/>
    </source>
</evidence>
<dbReference type="PANTHER" id="PTHR10791">
    <property type="entry name" value="RAG1-ACTIVATING PROTEIN 1"/>
    <property type="match status" value="1"/>
</dbReference>
<dbReference type="GO" id="GO:0005886">
    <property type="term" value="C:plasma membrane"/>
    <property type="evidence" value="ECO:0007669"/>
    <property type="project" value="UniProtKB-SubCell"/>
</dbReference>
<keyword evidence="5" id="KW-1003">Cell membrane</keyword>
<protein>
    <recommendedName>
        <fullName evidence="12">Sugar transporter SWEET</fullName>
    </recommendedName>
</protein>
<dbReference type="RefSeq" id="XP_025409183.1">
    <property type="nucleotide sequence ID" value="XM_025553398.1"/>
</dbReference>
<dbReference type="PANTHER" id="PTHR10791:SF112">
    <property type="entry name" value="SUGAR TRANSPORTER SWEET1"/>
    <property type="match status" value="1"/>
</dbReference>
<keyword evidence="8" id="KW-0677">Repeat</keyword>
<feature type="transmembrane region" description="Helical" evidence="12">
    <location>
        <begin position="99"/>
        <end position="117"/>
    </location>
</feature>
<evidence type="ECO:0000313" key="13">
    <source>
        <dbReference type="Proteomes" id="UP000694846"/>
    </source>
</evidence>
<keyword evidence="7 12" id="KW-0812">Transmembrane</keyword>
<dbReference type="Gene3D" id="1.20.1280.290">
    <property type="match status" value="2"/>
</dbReference>
<keyword evidence="4 12" id="KW-0813">Transport</keyword>
<evidence type="ECO:0000256" key="8">
    <source>
        <dbReference type="ARBA" id="ARBA00022737"/>
    </source>
</evidence>
<dbReference type="Pfam" id="PF03083">
    <property type="entry name" value="MtN3_slv"/>
    <property type="match status" value="2"/>
</dbReference>
<keyword evidence="9 12" id="KW-1133">Transmembrane helix</keyword>
<dbReference type="InterPro" id="IPR047664">
    <property type="entry name" value="SWEET"/>
</dbReference>
<evidence type="ECO:0000256" key="1">
    <source>
        <dbReference type="ARBA" id="ARBA00004651"/>
    </source>
</evidence>
<dbReference type="GO" id="GO:0000139">
    <property type="term" value="C:Golgi membrane"/>
    <property type="evidence" value="ECO:0007669"/>
    <property type="project" value="UniProtKB-SubCell"/>
</dbReference>
<sequence>MLIMHGFDYEYALRVSASACTCAQFLSGFLICIDFMKKGKVLNESVIPFVAGFLSCSLWLYYGMILANSTLVSVNAFGCLLFATYTWIYYRYTSKKKRVLHYMVTAIVIIIWIVYITDVDVHQESLNSLTPAELYKLEINENVAVTSLDSKKPNPVIISTTTNDAIDRVGFLCCLTTMLFFAAPLSNLIHVIRTKNTESMPMPLIVMTFLVSAQWLVYGKMLRDKFIMYPNAVGCVLSVIQLGLFIVYPRRSSVALVTDHINQHPYPYIKLMDA</sequence>
<evidence type="ECO:0000256" key="3">
    <source>
        <dbReference type="ARBA" id="ARBA00007809"/>
    </source>
</evidence>
<dbReference type="GO" id="GO:0051119">
    <property type="term" value="F:sugar transmembrane transporter activity"/>
    <property type="evidence" value="ECO:0007669"/>
    <property type="project" value="InterPro"/>
</dbReference>
<evidence type="ECO:0000256" key="11">
    <source>
        <dbReference type="ARBA" id="ARBA00023136"/>
    </source>
</evidence>
<comment type="function">
    <text evidence="12">Mediates sugar transport across membranes.</text>
</comment>